<evidence type="ECO:0000256" key="1">
    <source>
        <dbReference type="SAM" id="MobiDB-lite"/>
    </source>
</evidence>
<feature type="region of interest" description="Disordered" evidence="1">
    <location>
        <begin position="97"/>
        <end position="117"/>
    </location>
</feature>
<dbReference type="AlphaFoldDB" id="A0A8J2Q006"/>
<keyword evidence="2" id="KW-0472">Membrane</keyword>
<dbReference type="EMBL" id="CAJVCH010570479">
    <property type="protein sequence ID" value="CAG7835017.1"/>
    <property type="molecule type" value="Genomic_DNA"/>
</dbReference>
<comment type="caution">
    <text evidence="3">The sequence shown here is derived from an EMBL/GenBank/DDBJ whole genome shotgun (WGS) entry which is preliminary data.</text>
</comment>
<reference evidence="3" key="1">
    <citation type="submission" date="2021-06" db="EMBL/GenBank/DDBJ databases">
        <authorList>
            <person name="Hodson N. C."/>
            <person name="Mongue J. A."/>
            <person name="Jaron S. K."/>
        </authorList>
    </citation>
    <scope>NUCLEOTIDE SEQUENCE</scope>
</reference>
<proteinExistence type="predicted"/>
<organism evidence="3 4">
    <name type="scientific">Allacma fusca</name>
    <dbReference type="NCBI Taxonomy" id="39272"/>
    <lineage>
        <taxon>Eukaryota</taxon>
        <taxon>Metazoa</taxon>
        <taxon>Ecdysozoa</taxon>
        <taxon>Arthropoda</taxon>
        <taxon>Hexapoda</taxon>
        <taxon>Collembola</taxon>
        <taxon>Symphypleona</taxon>
        <taxon>Sminthuridae</taxon>
        <taxon>Allacma</taxon>
    </lineage>
</organism>
<gene>
    <name evidence="3" type="ORF">AFUS01_LOCUS44447</name>
</gene>
<feature type="compositionally biased region" description="Polar residues" evidence="1">
    <location>
        <begin position="97"/>
        <end position="111"/>
    </location>
</feature>
<feature type="transmembrane region" description="Helical" evidence="2">
    <location>
        <begin position="140"/>
        <end position="159"/>
    </location>
</feature>
<evidence type="ECO:0000256" key="2">
    <source>
        <dbReference type="SAM" id="Phobius"/>
    </source>
</evidence>
<keyword evidence="2" id="KW-0812">Transmembrane</keyword>
<evidence type="ECO:0000313" key="3">
    <source>
        <dbReference type="EMBL" id="CAG7835017.1"/>
    </source>
</evidence>
<keyword evidence="4" id="KW-1185">Reference proteome</keyword>
<feature type="transmembrane region" description="Helical" evidence="2">
    <location>
        <begin position="62"/>
        <end position="86"/>
    </location>
</feature>
<name>A0A8J2Q006_9HEXA</name>
<sequence length="284" mass="32273">MARVRLMLAVLLPPPKIFVPRSFVTQAFRCCLNKKTMPCVGILRNNPTSNNLIFSRSDLANYFGGAQITILLMFASFVSLLGVTYLNWREQQSGNGATVETAKSSEPSNVERQVKKSRFKETEDMKLEPTMDIRGEESEILAMLIVISISMYVCLSQLLRRIPIRMYASSSGNVGNVVSVHLSPFFPGRRVLQDFPAGTLRKVPAKLGYLKDIHYQDPDGRHYFLMDEYFRQPADLESLIEKELKAKDDRFTPSIMCNWQCRLIYFSIKFCCTSTPANVSNTCH</sequence>
<evidence type="ECO:0000313" key="4">
    <source>
        <dbReference type="Proteomes" id="UP000708208"/>
    </source>
</evidence>
<protein>
    <submittedName>
        <fullName evidence="3">Uncharacterized protein</fullName>
    </submittedName>
</protein>
<accession>A0A8J2Q006</accession>
<dbReference type="Proteomes" id="UP000708208">
    <property type="component" value="Unassembled WGS sequence"/>
</dbReference>
<keyword evidence="2" id="KW-1133">Transmembrane helix</keyword>